<evidence type="ECO:0000256" key="1">
    <source>
        <dbReference type="ARBA" id="ARBA00011955"/>
    </source>
</evidence>
<keyword evidence="7 10" id="KW-0460">Magnesium</keyword>
<keyword evidence="5 10" id="KW-0479">Metal-binding</keyword>
<dbReference type="InterPro" id="IPR024932">
    <property type="entry name" value="ApbE"/>
</dbReference>
<evidence type="ECO:0000256" key="5">
    <source>
        <dbReference type="ARBA" id="ARBA00022723"/>
    </source>
</evidence>
<comment type="similarity">
    <text evidence="10">Belongs to the ApbE family.</text>
</comment>
<keyword evidence="14" id="KW-1185">Reference proteome</keyword>
<dbReference type="Proteomes" id="UP000001208">
    <property type="component" value="Chromosome"/>
</dbReference>
<proteinExistence type="inferred from homology"/>
<organism evidence="13 14">
    <name type="scientific">Chloroherpeton thalassium (strain ATCC 35110 / GB-78)</name>
    <dbReference type="NCBI Taxonomy" id="517418"/>
    <lineage>
        <taxon>Bacteria</taxon>
        <taxon>Pseudomonadati</taxon>
        <taxon>Chlorobiota</taxon>
        <taxon>Chlorobiia</taxon>
        <taxon>Chlorobiales</taxon>
        <taxon>Chloroherpetonaceae</taxon>
        <taxon>Chloroherpeton</taxon>
    </lineage>
</organism>
<feature type="binding site" evidence="11">
    <location>
        <position position="177"/>
    </location>
    <ligand>
        <name>Mg(2+)</name>
        <dbReference type="ChEBI" id="CHEBI:18420"/>
    </ligand>
</feature>
<evidence type="ECO:0000256" key="4">
    <source>
        <dbReference type="ARBA" id="ARBA00022679"/>
    </source>
</evidence>
<dbReference type="Pfam" id="PF02424">
    <property type="entry name" value="ApbE"/>
    <property type="match status" value="1"/>
</dbReference>
<evidence type="ECO:0000313" key="14">
    <source>
        <dbReference type="Proteomes" id="UP000001208"/>
    </source>
</evidence>
<dbReference type="PANTHER" id="PTHR30040:SF2">
    <property type="entry name" value="FAD:PROTEIN FMN TRANSFERASE"/>
    <property type="match status" value="1"/>
</dbReference>
<evidence type="ECO:0000256" key="10">
    <source>
        <dbReference type="PIRNR" id="PIRNR006268"/>
    </source>
</evidence>
<dbReference type="AlphaFoldDB" id="B3QVF8"/>
<name>B3QVF8_CHLT3</name>
<dbReference type="OrthoDB" id="9778595at2"/>
<evidence type="ECO:0000256" key="7">
    <source>
        <dbReference type="ARBA" id="ARBA00022842"/>
    </source>
</evidence>
<dbReference type="KEGG" id="cts:Ctha_2106"/>
<keyword evidence="4 10" id="KW-0808">Transferase</keyword>
<evidence type="ECO:0000256" key="3">
    <source>
        <dbReference type="ARBA" id="ARBA00022630"/>
    </source>
</evidence>
<reference evidence="13 14" key="1">
    <citation type="submission" date="2008-06" db="EMBL/GenBank/DDBJ databases">
        <title>Complete sequence of Chloroherpeton thalassium ATCC 35110.</title>
        <authorList>
            <consortium name="US DOE Joint Genome Institute"/>
            <person name="Lucas S."/>
            <person name="Copeland A."/>
            <person name="Lapidus A."/>
            <person name="Glavina del Rio T."/>
            <person name="Dalin E."/>
            <person name="Tice H."/>
            <person name="Bruce D."/>
            <person name="Goodwin L."/>
            <person name="Pitluck S."/>
            <person name="Schmutz J."/>
            <person name="Larimer F."/>
            <person name="Land M."/>
            <person name="Hauser L."/>
            <person name="Kyrpides N."/>
            <person name="Mikhailova N."/>
            <person name="Liu Z."/>
            <person name="Li T."/>
            <person name="Zhao F."/>
            <person name="Overmann J."/>
            <person name="Bryant D.A."/>
            <person name="Richardson P."/>
        </authorList>
    </citation>
    <scope>NUCLEOTIDE SEQUENCE [LARGE SCALE GENOMIC DNA]</scope>
    <source>
        <strain evidence="14">ATCC 35110 / GB-78</strain>
    </source>
</reference>
<evidence type="ECO:0000256" key="2">
    <source>
        <dbReference type="ARBA" id="ARBA00016337"/>
    </source>
</evidence>
<dbReference type="Gene3D" id="3.10.520.10">
    <property type="entry name" value="ApbE-like domains"/>
    <property type="match status" value="1"/>
</dbReference>
<dbReference type="GO" id="GO:0046872">
    <property type="term" value="F:metal ion binding"/>
    <property type="evidence" value="ECO:0007669"/>
    <property type="project" value="UniProtKB-UniRule"/>
</dbReference>
<evidence type="ECO:0000313" key="13">
    <source>
        <dbReference type="EMBL" id="ACF14558.1"/>
    </source>
</evidence>
<dbReference type="eggNOG" id="COG1477">
    <property type="taxonomic scope" value="Bacteria"/>
</dbReference>
<dbReference type="EC" id="2.7.1.180" evidence="1 10"/>
<evidence type="ECO:0000256" key="8">
    <source>
        <dbReference type="ARBA" id="ARBA00031306"/>
    </source>
</evidence>
<sequence>MRLFFRLCLFLCLISRPVSAQENPAVLYEINLQKYMMGTTVEIKAVHPDILEAKKGIYFAFKEIERIDKRLGYQGNGSDVARINDFAGKHPVKIGAETFRLLARAKAYAEKYQGDFDPTIGAIAELWGFNLNRPPSLPQDADLQQTLPLVNYRRLILSENDTTAFLTRKNMRLDLGGIAKGYAIDRAVEILRRNKVENFIIKAGGDMFVSGMKSATEKWQIGIRHPRAPGEIFAIMEIKDCAISTSGDYERFFMKDAVRYHHILDPKTGRPSRRCKSVSVLSETSAEATDVLSTTLFIKGIAEIRAAGTFKNYLILDETGNLHLDSTLVHRYKLRTLTKFPIGGN</sequence>
<gene>
    <name evidence="13" type="ordered locus">Ctha_2106</name>
</gene>
<evidence type="ECO:0000256" key="12">
    <source>
        <dbReference type="SAM" id="SignalP"/>
    </source>
</evidence>
<keyword evidence="12" id="KW-0732">Signal</keyword>
<dbReference type="PIRSF" id="PIRSF006268">
    <property type="entry name" value="ApbE"/>
    <property type="match status" value="1"/>
</dbReference>
<evidence type="ECO:0000256" key="6">
    <source>
        <dbReference type="ARBA" id="ARBA00022827"/>
    </source>
</evidence>
<keyword evidence="6 10" id="KW-0274">FAD</keyword>
<dbReference type="EMBL" id="CP001100">
    <property type="protein sequence ID" value="ACF14558.1"/>
    <property type="molecule type" value="Genomic_DNA"/>
</dbReference>
<dbReference type="STRING" id="517418.Ctha_2106"/>
<comment type="catalytic activity">
    <reaction evidence="9 10">
        <text>L-threonyl-[protein] + FAD = FMN-L-threonyl-[protein] + AMP + H(+)</text>
        <dbReference type="Rhea" id="RHEA:36847"/>
        <dbReference type="Rhea" id="RHEA-COMP:11060"/>
        <dbReference type="Rhea" id="RHEA-COMP:11061"/>
        <dbReference type="ChEBI" id="CHEBI:15378"/>
        <dbReference type="ChEBI" id="CHEBI:30013"/>
        <dbReference type="ChEBI" id="CHEBI:57692"/>
        <dbReference type="ChEBI" id="CHEBI:74257"/>
        <dbReference type="ChEBI" id="CHEBI:456215"/>
        <dbReference type="EC" id="2.7.1.180"/>
    </reaction>
</comment>
<evidence type="ECO:0000256" key="11">
    <source>
        <dbReference type="PIRSR" id="PIRSR006268-2"/>
    </source>
</evidence>
<feature type="chain" id="PRO_5039908636" description="FAD:protein FMN transferase" evidence="12">
    <location>
        <begin position="21"/>
        <end position="345"/>
    </location>
</feature>
<accession>B3QVF8</accession>
<protein>
    <recommendedName>
        <fullName evidence="2 10">FAD:protein FMN transferase</fullName>
        <ecNumber evidence="1 10">2.7.1.180</ecNumber>
    </recommendedName>
    <alternativeName>
        <fullName evidence="8 10">Flavin transferase</fullName>
    </alternativeName>
</protein>
<dbReference type="PANTHER" id="PTHR30040">
    <property type="entry name" value="THIAMINE BIOSYNTHESIS LIPOPROTEIN APBE"/>
    <property type="match status" value="1"/>
</dbReference>
<feature type="binding site" evidence="11">
    <location>
        <position position="294"/>
    </location>
    <ligand>
        <name>Mg(2+)</name>
        <dbReference type="ChEBI" id="CHEBI:18420"/>
    </ligand>
</feature>
<dbReference type="InterPro" id="IPR003374">
    <property type="entry name" value="ApbE-like_sf"/>
</dbReference>
<keyword evidence="3 10" id="KW-0285">Flavoprotein</keyword>
<comment type="cofactor">
    <cofactor evidence="11">
        <name>Mg(2+)</name>
        <dbReference type="ChEBI" id="CHEBI:18420"/>
    </cofactor>
    <cofactor evidence="11">
        <name>Mn(2+)</name>
        <dbReference type="ChEBI" id="CHEBI:29035"/>
    </cofactor>
    <text evidence="11">Magnesium. Can also use manganese.</text>
</comment>
<feature type="binding site" evidence="11">
    <location>
        <position position="290"/>
    </location>
    <ligand>
        <name>Mg(2+)</name>
        <dbReference type="ChEBI" id="CHEBI:18420"/>
    </ligand>
</feature>
<feature type="signal peptide" evidence="12">
    <location>
        <begin position="1"/>
        <end position="20"/>
    </location>
</feature>
<dbReference type="SUPFAM" id="SSF143631">
    <property type="entry name" value="ApbE-like"/>
    <property type="match status" value="1"/>
</dbReference>
<dbReference type="HOGENOM" id="CLU_044403_5_1_10"/>
<dbReference type="GO" id="GO:0016740">
    <property type="term" value="F:transferase activity"/>
    <property type="evidence" value="ECO:0007669"/>
    <property type="project" value="UniProtKB-UniRule"/>
</dbReference>
<keyword evidence="13" id="KW-0449">Lipoprotein</keyword>
<evidence type="ECO:0000256" key="9">
    <source>
        <dbReference type="ARBA" id="ARBA00048540"/>
    </source>
</evidence>